<organism evidence="10 11">
    <name type="scientific">Ruthenibacterium lactatiformans</name>
    <dbReference type="NCBI Taxonomy" id="1550024"/>
    <lineage>
        <taxon>Bacteria</taxon>
        <taxon>Bacillati</taxon>
        <taxon>Bacillota</taxon>
        <taxon>Clostridia</taxon>
        <taxon>Eubacteriales</taxon>
        <taxon>Oscillospiraceae</taxon>
        <taxon>Ruthenibacterium</taxon>
    </lineage>
</organism>
<dbReference type="PANTHER" id="PTHR43744">
    <property type="entry name" value="ABC TRANSPORTER PERMEASE PROTEIN MG189-RELATED-RELATED"/>
    <property type="match status" value="1"/>
</dbReference>
<keyword evidence="8" id="KW-0732">Signal</keyword>
<feature type="transmembrane region" description="Helical" evidence="7">
    <location>
        <begin position="93"/>
        <end position="112"/>
    </location>
</feature>
<evidence type="ECO:0000256" key="4">
    <source>
        <dbReference type="ARBA" id="ARBA00022692"/>
    </source>
</evidence>
<proteinExistence type="inferred from homology"/>
<dbReference type="PANTHER" id="PTHR43744:SF9">
    <property type="entry name" value="POLYGALACTURONAN_RHAMNOGALACTURONAN TRANSPORT SYSTEM PERMEASE PROTEIN YTCP"/>
    <property type="match status" value="1"/>
</dbReference>
<comment type="caution">
    <text evidence="10">The sequence shown here is derived from an EMBL/GenBank/DDBJ whole genome shotgun (WGS) entry which is preliminary data.</text>
</comment>
<accession>A0A6L6LWB5</accession>
<dbReference type="Gene3D" id="1.10.3720.10">
    <property type="entry name" value="MetI-like"/>
    <property type="match status" value="1"/>
</dbReference>
<keyword evidence="2 7" id="KW-0813">Transport</keyword>
<dbReference type="Pfam" id="PF00528">
    <property type="entry name" value="BPD_transp_1"/>
    <property type="match status" value="1"/>
</dbReference>
<dbReference type="GO" id="GO:0055085">
    <property type="term" value="P:transmembrane transport"/>
    <property type="evidence" value="ECO:0007669"/>
    <property type="project" value="InterPro"/>
</dbReference>
<reference evidence="10 11" key="1">
    <citation type="journal article" date="2019" name="Nat. Med.">
        <title>A library of human gut bacterial isolates paired with longitudinal multiomics data enables mechanistic microbiome research.</title>
        <authorList>
            <person name="Poyet M."/>
            <person name="Groussin M."/>
            <person name="Gibbons S.M."/>
            <person name="Avila-Pacheco J."/>
            <person name="Jiang X."/>
            <person name="Kearney S.M."/>
            <person name="Perrotta A.R."/>
            <person name="Berdy B."/>
            <person name="Zhao S."/>
            <person name="Lieberman T.D."/>
            <person name="Swanson P.K."/>
            <person name="Smith M."/>
            <person name="Roesemann S."/>
            <person name="Alexander J.E."/>
            <person name="Rich S.A."/>
            <person name="Livny J."/>
            <person name="Vlamakis H."/>
            <person name="Clish C."/>
            <person name="Bullock K."/>
            <person name="Deik A."/>
            <person name="Scott J."/>
            <person name="Pierce K.A."/>
            <person name="Xavier R.J."/>
            <person name="Alm E.J."/>
        </authorList>
    </citation>
    <scope>NUCLEOTIDE SEQUENCE [LARGE SCALE GENOMIC DNA]</scope>
    <source>
        <strain evidence="10 11">BIOML-A4</strain>
    </source>
</reference>
<keyword evidence="4 7" id="KW-0812">Transmembrane</keyword>
<feature type="transmembrane region" description="Helical" evidence="7">
    <location>
        <begin position="239"/>
        <end position="259"/>
    </location>
</feature>
<dbReference type="CDD" id="cd06261">
    <property type="entry name" value="TM_PBP2"/>
    <property type="match status" value="1"/>
</dbReference>
<dbReference type="GO" id="GO:0005886">
    <property type="term" value="C:plasma membrane"/>
    <property type="evidence" value="ECO:0007669"/>
    <property type="project" value="UniProtKB-SubCell"/>
</dbReference>
<evidence type="ECO:0000313" key="11">
    <source>
        <dbReference type="Proteomes" id="UP000472755"/>
    </source>
</evidence>
<keyword evidence="5 7" id="KW-1133">Transmembrane helix</keyword>
<evidence type="ECO:0000256" key="3">
    <source>
        <dbReference type="ARBA" id="ARBA00022475"/>
    </source>
</evidence>
<evidence type="ECO:0000256" key="7">
    <source>
        <dbReference type="RuleBase" id="RU363032"/>
    </source>
</evidence>
<evidence type="ECO:0000256" key="5">
    <source>
        <dbReference type="ARBA" id="ARBA00022989"/>
    </source>
</evidence>
<comment type="similarity">
    <text evidence="7">Belongs to the binding-protein-dependent transport system permease family.</text>
</comment>
<dbReference type="InterPro" id="IPR035906">
    <property type="entry name" value="MetI-like_sf"/>
</dbReference>
<comment type="subcellular location">
    <subcellularLocation>
        <location evidence="1 7">Cell membrane</location>
        <topology evidence="1 7">Multi-pass membrane protein</topology>
    </subcellularLocation>
</comment>
<feature type="transmembrane region" description="Helical" evidence="7">
    <location>
        <begin position="166"/>
        <end position="189"/>
    </location>
</feature>
<evidence type="ECO:0000256" key="2">
    <source>
        <dbReference type="ARBA" id="ARBA00022448"/>
    </source>
</evidence>
<dbReference type="PROSITE" id="PS50928">
    <property type="entry name" value="ABC_TM1"/>
    <property type="match status" value="1"/>
</dbReference>
<feature type="domain" description="ABC transmembrane type-1" evidence="9">
    <location>
        <begin position="58"/>
        <end position="256"/>
    </location>
</feature>
<dbReference type="EMBL" id="WMZU01000046">
    <property type="protein sequence ID" value="MTS29030.1"/>
    <property type="molecule type" value="Genomic_DNA"/>
</dbReference>
<gene>
    <name evidence="10" type="ORF">GMD59_17330</name>
</gene>
<name>A0A6L6LWB5_9FIRM</name>
<evidence type="ECO:0000256" key="1">
    <source>
        <dbReference type="ARBA" id="ARBA00004651"/>
    </source>
</evidence>
<evidence type="ECO:0000313" key="10">
    <source>
        <dbReference type="EMBL" id="MTS29030.1"/>
    </source>
</evidence>
<keyword evidence="6 7" id="KW-0472">Membrane</keyword>
<protein>
    <submittedName>
        <fullName evidence="10">ABC transporter permease subunit</fullName>
    </submittedName>
</protein>
<feature type="signal peptide" evidence="8">
    <location>
        <begin position="1"/>
        <end position="19"/>
    </location>
</feature>
<sequence>MLISLITFTCVFPFLNVFAKAFSSDAAIVAGRVGLWPVGFQTDAMLRIFKTKTVMNSLFVTIGITVLGTAINMLLTILMAYPLSRRDLVGRKFLMKFILVTMMFSGGMIPSFLVVKSLGLLNTIWSLILPGAINTFNLIVMRTFFEGLPIELEEAARVDGCNNFRILVQIVLPLSLATIATLTLFYAVAHWNSYFNAMLYIDKPELYTLQVKLRQLLLAGQSAELQEGLDISAHLSEEALKASTIVFATVPILLVYPWLQKYFVKGVTVGAVKG</sequence>
<feature type="chain" id="PRO_5026996138" evidence="8">
    <location>
        <begin position="20"/>
        <end position="274"/>
    </location>
</feature>
<dbReference type="SUPFAM" id="SSF161098">
    <property type="entry name" value="MetI-like"/>
    <property type="match status" value="1"/>
</dbReference>
<feature type="transmembrane region" description="Helical" evidence="7">
    <location>
        <begin position="124"/>
        <end position="145"/>
    </location>
</feature>
<keyword evidence="3" id="KW-1003">Cell membrane</keyword>
<dbReference type="AlphaFoldDB" id="A0A6L6LWB5"/>
<dbReference type="Proteomes" id="UP000472755">
    <property type="component" value="Unassembled WGS sequence"/>
</dbReference>
<evidence type="ECO:0000259" key="9">
    <source>
        <dbReference type="PROSITE" id="PS50928"/>
    </source>
</evidence>
<feature type="transmembrane region" description="Helical" evidence="7">
    <location>
        <begin position="54"/>
        <end position="81"/>
    </location>
</feature>
<evidence type="ECO:0000256" key="8">
    <source>
        <dbReference type="SAM" id="SignalP"/>
    </source>
</evidence>
<evidence type="ECO:0000256" key="6">
    <source>
        <dbReference type="ARBA" id="ARBA00023136"/>
    </source>
</evidence>
<dbReference type="InterPro" id="IPR000515">
    <property type="entry name" value="MetI-like"/>
</dbReference>